<protein>
    <submittedName>
        <fullName evidence="1">Uncharacterized protein</fullName>
    </submittedName>
</protein>
<proteinExistence type="predicted"/>
<gene>
    <name evidence="1" type="ORF">M8818_002484</name>
</gene>
<sequence length="899" mass="100025">MRSVLSWLPGSSHTSTPSTSEPNIGGHHTKRGGSETLASVFNLPFSLDGAGSIKRQRKRRPSISFSKYTAKATTANCSDGLTLQTTPDPGYFDGLFVPEDTRRKPDKEEDKRVKAILSKLHQYGIDTFNESNAQYALRAKSSQDSTDEALRLLMLLQDTYEGIVKSYNPNTKLLGAENRQGFRGDALPHVRRQAAKKTGRAAEIMGEHATVRKVDYGGHRRSDIVTITITANTAVQTKQLQDALKDCGWESAADLQQQDTSEAFTFITGQLELPLLTLKMDLFHTGKEEPNDDHKFVNERLLEVAILSEPVEGSTVITLEDCLENYFNNRIEVKRHIERQRRSTLQSVSPMQRPSSFRGDSEKGADMHIETLEFARSESPVTEIPPSPTTPATPSKNPLEKLRSPGGRKRTDSIFSQRRVEGIDPEKQGPAEVNLAEAQKQRKLSTRTEVLMPAWQFFKLLRMYTLHITMWCIADTSPAWYTDNIPTSDAQVAQHFSKKRPILGICLKRYSMSHSGVASRLNTYVDIPLEIAVPNFVSDDNIDDDEGPLVGNFKLVLQSVVCHRGTSVTSGHYVALVRGHAANATGSFSSDRPSFASGTTDSATSDYQEDPWMRFDDLAKERVTYIDIVQALKEESPYLLFYQVQPIHGDNLFGDPPSYTEATSRSHSDAYGMDEKPMIPEALTEDRDIVLVESNSPTSPNGGTTTDSQDWAPSGRTSLDTSTVLEGPRGRSSMSSNRRSSIAVDELSSVDGGSVKMVSVPSTPVDETRSSFLQLPSRRASRAGVKKSKSRPGSQGAEGSMRFSLNMSKLTSRMSRSDLPASEKEKKEDAGNVSDGSAQGDKTVDKEGMRRVRREKEKADKEKEKAERDREKAEKEKEKKERHHLHRRKEVPERDCVIM</sequence>
<dbReference type="Proteomes" id="UP001320706">
    <property type="component" value="Unassembled WGS sequence"/>
</dbReference>
<organism evidence="1 2">
    <name type="scientific">Zalaria obscura</name>
    <dbReference type="NCBI Taxonomy" id="2024903"/>
    <lineage>
        <taxon>Eukaryota</taxon>
        <taxon>Fungi</taxon>
        <taxon>Dikarya</taxon>
        <taxon>Ascomycota</taxon>
        <taxon>Pezizomycotina</taxon>
        <taxon>Dothideomycetes</taxon>
        <taxon>Dothideomycetidae</taxon>
        <taxon>Dothideales</taxon>
        <taxon>Zalariaceae</taxon>
        <taxon>Zalaria</taxon>
    </lineage>
</organism>
<evidence type="ECO:0000313" key="2">
    <source>
        <dbReference type="Proteomes" id="UP001320706"/>
    </source>
</evidence>
<keyword evidence="2" id="KW-1185">Reference proteome</keyword>
<name>A0ACC3SGM6_9PEZI</name>
<dbReference type="EMBL" id="JAMKPW020000011">
    <property type="protein sequence ID" value="KAK8213186.1"/>
    <property type="molecule type" value="Genomic_DNA"/>
</dbReference>
<comment type="caution">
    <text evidence="1">The sequence shown here is derived from an EMBL/GenBank/DDBJ whole genome shotgun (WGS) entry which is preliminary data.</text>
</comment>
<accession>A0ACC3SGM6</accession>
<reference evidence="1" key="1">
    <citation type="submission" date="2024-02" db="EMBL/GenBank/DDBJ databases">
        <title>Metagenome Assembled Genome of Zalaria obscura JY119.</title>
        <authorList>
            <person name="Vighnesh L."/>
            <person name="Jagadeeshwari U."/>
            <person name="Venkata Ramana C."/>
            <person name="Sasikala C."/>
        </authorList>
    </citation>
    <scope>NUCLEOTIDE SEQUENCE</scope>
    <source>
        <strain evidence="1">JY119</strain>
    </source>
</reference>
<evidence type="ECO:0000313" key="1">
    <source>
        <dbReference type="EMBL" id="KAK8213186.1"/>
    </source>
</evidence>